<reference evidence="2" key="2">
    <citation type="journal article" date="2023" name="Microbiol Resour">
        <title>Decontamination and Annotation of the Draft Genome Sequence of the Oomycete Lagenidium giganteum ARSEF 373.</title>
        <authorList>
            <person name="Morgan W.R."/>
            <person name="Tartar A."/>
        </authorList>
    </citation>
    <scope>NUCLEOTIDE SEQUENCE</scope>
    <source>
        <strain evidence="2">ARSEF 373</strain>
    </source>
</reference>
<feature type="transmembrane region" description="Helical" evidence="1">
    <location>
        <begin position="59"/>
        <end position="77"/>
    </location>
</feature>
<evidence type="ECO:0000313" key="3">
    <source>
        <dbReference type="Proteomes" id="UP001146120"/>
    </source>
</evidence>
<accession>A0AAV2YY32</accession>
<dbReference type="PANTHER" id="PTHR36513">
    <property type="entry name" value="ABC TRANSMEMBRANE TYPE-1 DOMAIN-CONTAINING PROTEIN"/>
    <property type="match status" value="1"/>
</dbReference>
<keyword evidence="3" id="KW-1185">Reference proteome</keyword>
<evidence type="ECO:0000256" key="1">
    <source>
        <dbReference type="SAM" id="Phobius"/>
    </source>
</evidence>
<dbReference type="PANTHER" id="PTHR36513:SF1">
    <property type="entry name" value="TRANSMEMBRANE PROTEIN"/>
    <property type="match status" value="1"/>
</dbReference>
<comment type="caution">
    <text evidence="2">The sequence shown here is derived from an EMBL/GenBank/DDBJ whole genome shotgun (WGS) entry which is preliminary data.</text>
</comment>
<feature type="transmembrane region" description="Helical" evidence="1">
    <location>
        <begin position="89"/>
        <end position="108"/>
    </location>
</feature>
<dbReference type="InterPro" id="IPR010297">
    <property type="entry name" value="DUF900_hydrolase"/>
</dbReference>
<feature type="transmembrane region" description="Helical" evidence="1">
    <location>
        <begin position="114"/>
        <end position="132"/>
    </location>
</feature>
<name>A0AAV2YY32_9STRA</name>
<reference evidence="2" key="1">
    <citation type="submission" date="2022-11" db="EMBL/GenBank/DDBJ databases">
        <authorList>
            <person name="Morgan W.R."/>
            <person name="Tartar A."/>
        </authorList>
    </citation>
    <scope>NUCLEOTIDE SEQUENCE</scope>
    <source>
        <strain evidence="2">ARSEF 373</strain>
    </source>
</reference>
<keyword evidence="1" id="KW-1133">Transmembrane helix</keyword>
<gene>
    <name evidence="2" type="ORF">N0F65_008814</name>
</gene>
<dbReference type="Proteomes" id="UP001146120">
    <property type="component" value="Unassembled WGS sequence"/>
</dbReference>
<organism evidence="2 3">
    <name type="scientific">Lagenidium giganteum</name>
    <dbReference type="NCBI Taxonomy" id="4803"/>
    <lineage>
        <taxon>Eukaryota</taxon>
        <taxon>Sar</taxon>
        <taxon>Stramenopiles</taxon>
        <taxon>Oomycota</taxon>
        <taxon>Peronosporomycetes</taxon>
        <taxon>Pythiales</taxon>
        <taxon>Pythiaceae</taxon>
    </lineage>
</organism>
<dbReference type="InterPro" id="IPR029058">
    <property type="entry name" value="AB_hydrolase_fold"/>
</dbReference>
<protein>
    <submittedName>
        <fullName evidence="2">Uncharacterized protein</fullName>
    </submittedName>
</protein>
<keyword evidence="1" id="KW-0812">Transmembrane</keyword>
<dbReference type="SUPFAM" id="SSF53474">
    <property type="entry name" value="alpha/beta-Hydrolases"/>
    <property type="match status" value="1"/>
</dbReference>
<feature type="transmembrane region" description="Helical" evidence="1">
    <location>
        <begin position="153"/>
        <end position="179"/>
    </location>
</feature>
<keyword evidence="1" id="KW-0472">Membrane</keyword>
<dbReference type="Pfam" id="PF05990">
    <property type="entry name" value="DUF900"/>
    <property type="match status" value="1"/>
</dbReference>
<proteinExistence type="predicted"/>
<dbReference type="EMBL" id="DAKRPA010000100">
    <property type="protein sequence ID" value="DAZ98688.1"/>
    <property type="molecule type" value="Genomic_DNA"/>
</dbReference>
<sequence length="732" mass="83152">MPPSRRRSFNIMTARRLERRYRGVYKRVRAEFRQKDVACDGSHRWLYCVFAKYSLWTKIITWFIVLYVLMVLLALSIEGVEEVTTSAKSSGASGVLSLILLILFIYIMVKFGLLFRWVIYWALLAIMIMFIITSDVDPTFWDDDKLSSAKKNACYGVLIGLAVVEVLTIVVHIFTHFVYPKLVANNKLATDSWWQVQRCSWRANTVTYRSRARFYTRKRNHITYVGGLNGDGQPHGYGVWTDTSYHGERLTGQWEDGVPVGPFRSFEHGSGYCFVNLRVAFCHVRGEEDLSQIYFFPKHSTNGLNWGVASVECSVSGGFFTFLPSVTHLTSKVPPTNAAECLEHLRTPTDDVLYIDEPAKLSNMEPQQSQRRMLVHERSYPQLTGSGRGNALVPKKEALVLLHGYNCSLNYSMNRLGQLIALGDFPSHIHPFVFSWPSGGVLAYFQAKETGAESEKTAQYFGEFLRSLVDAGYSTINIIAHSMGARVYFGALNRGFLDNIFKRRGHADTDDITRARLGTLTFCNPDYERNEFVRAGGSYDRSREFCSCITLYADSLDGALFYSEFFTKGSLTAPLNYSLGKRVDMVHRDDDPETRSSMASTDSDCASIHSSRVKWSEQELEMAVTNINQQAHFRGVQNFARTHTLQQHATDASEPKPSKQTNYLDVDVIDTTWMDQNVHAVRHNYFNINSTVVDDLRHLIVNKRRASTRPGLLRTEGNMFIFLVAPAHVKND</sequence>
<dbReference type="AlphaFoldDB" id="A0AAV2YY32"/>
<evidence type="ECO:0000313" key="2">
    <source>
        <dbReference type="EMBL" id="DAZ98688.1"/>
    </source>
</evidence>
<dbReference type="Gene3D" id="3.40.50.1820">
    <property type="entry name" value="alpha/beta hydrolase"/>
    <property type="match status" value="1"/>
</dbReference>